<keyword evidence="5" id="KW-0560">Oxidoreductase</keyword>
<dbReference type="InterPro" id="IPR020904">
    <property type="entry name" value="Sc_DH/Rdtase_CS"/>
</dbReference>
<gene>
    <name evidence="8" type="ORF">Cgig2_026598</name>
</gene>
<evidence type="ECO:0000313" key="9">
    <source>
        <dbReference type="Proteomes" id="UP001153076"/>
    </source>
</evidence>
<evidence type="ECO:0000256" key="2">
    <source>
        <dbReference type="ARBA" id="ARBA00006484"/>
    </source>
</evidence>
<name>A0A9Q1KIZ7_9CARY</name>
<keyword evidence="4" id="KW-0735">Signal-anchor</keyword>
<dbReference type="FunFam" id="3.40.50.720:FF:000084">
    <property type="entry name" value="Short-chain dehydrogenase reductase"/>
    <property type="match status" value="1"/>
</dbReference>
<accession>A0A9Q1KIZ7</accession>
<feature type="domain" description="Ketoreductase" evidence="7">
    <location>
        <begin position="49"/>
        <end position="228"/>
    </location>
</feature>
<feature type="transmembrane region" description="Helical" evidence="6">
    <location>
        <begin position="12"/>
        <end position="34"/>
    </location>
</feature>
<evidence type="ECO:0000256" key="3">
    <source>
        <dbReference type="ARBA" id="ARBA00022857"/>
    </source>
</evidence>
<evidence type="ECO:0000256" key="6">
    <source>
        <dbReference type="SAM" id="Phobius"/>
    </source>
</evidence>
<dbReference type="OrthoDB" id="47007at2759"/>
<dbReference type="PRINTS" id="PR00080">
    <property type="entry name" value="SDRFAMILY"/>
</dbReference>
<dbReference type="GO" id="GO:0005829">
    <property type="term" value="C:cytosol"/>
    <property type="evidence" value="ECO:0007669"/>
    <property type="project" value="TreeGrafter"/>
</dbReference>
<reference evidence="8" key="1">
    <citation type="submission" date="2022-04" db="EMBL/GenBank/DDBJ databases">
        <title>Carnegiea gigantea Genome sequencing and assembly v2.</title>
        <authorList>
            <person name="Copetti D."/>
            <person name="Sanderson M.J."/>
            <person name="Burquez A."/>
            <person name="Wojciechowski M.F."/>
        </authorList>
    </citation>
    <scope>NUCLEOTIDE SEQUENCE</scope>
    <source>
        <strain evidence="8">SGP5-SGP5p</strain>
        <tissue evidence="8">Aerial part</tissue>
    </source>
</reference>
<comment type="subcellular location">
    <subcellularLocation>
        <location evidence="1">Membrane</location>
        <topology evidence="1">Single-pass type II membrane protein</topology>
    </subcellularLocation>
</comment>
<comment type="caution">
    <text evidence="8">The sequence shown here is derived from an EMBL/GenBank/DDBJ whole genome shotgun (WGS) entry which is preliminary data.</text>
</comment>
<dbReference type="Proteomes" id="UP001153076">
    <property type="component" value="Unassembled WGS sequence"/>
</dbReference>
<dbReference type="GO" id="GO:0016020">
    <property type="term" value="C:membrane"/>
    <property type="evidence" value="ECO:0007669"/>
    <property type="project" value="UniProtKB-SubCell"/>
</dbReference>
<evidence type="ECO:0000259" key="7">
    <source>
        <dbReference type="SMART" id="SM00822"/>
    </source>
</evidence>
<dbReference type="AlphaFoldDB" id="A0A9Q1KIZ7"/>
<keyword evidence="3" id="KW-0521">NADP</keyword>
<dbReference type="PANTHER" id="PTHR43391:SF89">
    <property type="entry name" value="11-BETA-HYDROXYSTEROID DEHYDROGENASE 1A-RELATED"/>
    <property type="match status" value="1"/>
</dbReference>
<dbReference type="GO" id="GO:0008202">
    <property type="term" value="P:steroid metabolic process"/>
    <property type="evidence" value="ECO:0007669"/>
    <property type="project" value="TreeGrafter"/>
</dbReference>
<keyword evidence="6" id="KW-1133">Transmembrane helix</keyword>
<dbReference type="InterPro" id="IPR057326">
    <property type="entry name" value="KR_dom"/>
</dbReference>
<keyword evidence="6" id="KW-0472">Membrane</keyword>
<evidence type="ECO:0000256" key="4">
    <source>
        <dbReference type="ARBA" id="ARBA00022968"/>
    </source>
</evidence>
<evidence type="ECO:0000313" key="8">
    <source>
        <dbReference type="EMBL" id="KAJ8444394.1"/>
    </source>
</evidence>
<protein>
    <recommendedName>
        <fullName evidence="7">Ketoreductase domain-containing protein</fullName>
    </recommendedName>
</protein>
<comment type="similarity">
    <text evidence="2">Belongs to the short-chain dehydrogenases/reductases (SDR) family.</text>
</comment>
<dbReference type="Pfam" id="PF00106">
    <property type="entry name" value="adh_short"/>
    <property type="match status" value="2"/>
</dbReference>
<dbReference type="PRINTS" id="PR00081">
    <property type="entry name" value="GDHRDH"/>
</dbReference>
<keyword evidence="6" id="KW-0812">Transmembrane</keyword>
<keyword evidence="9" id="KW-1185">Reference proteome</keyword>
<evidence type="ECO:0000256" key="1">
    <source>
        <dbReference type="ARBA" id="ARBA00004606"/>
    </source>
</evidence>
<sequence length="712" mass="78568">MDLINWGLDIVAPPFIFCSLCLFLPPFNLLKFFLSVLRSLFFTEDVAGKVVIITGASSGIGEQLAYEYARRGACLVLAARRGKSLHEVADMCLEIGSPDAVTVTADVSDVDDCKRIVDSAISHFGRLDHLVNNAGITSISMVEEYNDIADPRSVMDVNFWGSVYVTHFAIPHLRDTGGKIVAMSSSASWLPAPRMSIYNASKAALVALYETLRVEVGSDIHITVVTPGFIESEMTKGKHLAGKGQVKVDLGMRDVLVSVFPVGKAEGCAKAIVNSLCRSERYVTEPAWYRAAYWWETFFPELNDRLLQLLYLTKFGDSASDSLSKMFVDLPGLKAMVYPSSIHSPEIKTDQGNKREKKENGLDIQGVEHSSSTLNSPLIVRLPTLFISSLCSFFFTEDVGGKVVIITDAASSIGEQLAYQYATRRACLVLADIRGEILRKVADTCYEIGSPDAVTVTADVSDVNHRNRIVDSGISHFGRLEHLVSNAGIISIEMVEDYEDITEAQSVVDINFWGSVYITHFAIPHLRNAGGKIIAMASSASWSPVPKLSIYNINITIVTPGFIESKMIINEDVRDFKLITLFSCSLCTNFMHIFTSVPKISSSLDLIVSRFIHLLQALVSVFPMGKADTCAKAIVKSVCRCERYLTEPAWYKVTYWLKMFAPELIEVFLRPLYLPKRAGSCVTSLSNMIVNLPGLKAILHPSSMRLPEIKTE</sequence>
<dbReference type="GO" id="GO:0072582">
    <property type="term" value="F:17-beta-hydroxysteroid dehydrogenase (NADP+) activity"/>
    <property type="evidence" value="ECO:0007669"/>
    <property type="project" value="TreeGrafter"/>
</dbReference>
<evidence type="ECO:0000256" key="5">
    <source>
        <dbReference type="ARBA" id="ARBA00023002"/>
    </source>
</evidence>
<dbReference type="SMART" id="SM00822">
    <property type="entry name" value="PKS_KR"/>
    <property type="match status" value="1"/>
</dbReference>
<dbReference type="PROSITE" id="PS00061">
    <property type="entry name" value="ADH_SHORT"/>
    <property type="match status" value="1"/>
</dbReference>
<dbReference type="InterPro" id="IPR036291">
    <property type="entry name" value="NAD(P)-bd_dom_sf"/>
</dbReference>
<dbReference type="SUPFAM" id="SSF51735">
    <property type="entry name" value="NAD(P)-binding Rossmann-fold domains"/>
    <property type="match status" value="2"/>
</dbReference>
<dbReference type="Gene3D" id="3.40.50.720">
    <property type="entry name" value="NAD(P)-binding Rossmann-like Domain"/>
    <property type="match status" value="2"/>
</dbReference>
<dbReference type="InterPro" id="IPR002347">
    <property type="entry name" value="SDR_fam"/>
</dbReference>
<organism evidence="8 9">
    <name type="scientific">Carnegiea gigantea</name>
    <dbReference type="NCBI Taxonomy" id="171969"/>
    <lineage>
        <taxon>Eukaryota</taxon>
        <taxon>Viridiplantae</taxon>
        <taxon>Streptophyta</taxon>
        <taxon>Embryophyta</taxon>
        <taxon>Tracheophyta</taxon>
        <taxon>Spermatophyta</taxon>
        <taxon>Magnoliopsida</taxon>
        <taxon>eudicotyledons</taxon>
        <taxon>Gunneridae</taxon>
        <taxon>Pentapetalae</taxon>
        <taxon>Caryophyllales</taxon>
        <taxon>Cactineae</taxon>
        <taxon>Cactaceae</taxon>
        <taxon>Cactoideae</taxon>
        <taxon>Echinocereeae</taxon>
        <taxon>Carnegiea</taxon>
    </lineage>
</organism>
<dbReference type="EMBL" id="JAKOGI010000099">
    <property type="protein sequence ID" value="KAJ8444394.1"/>
    <property type="molecule type" value="Genomic_DNA"/>
</dbReference>
<dbReference type="NCBIfam" id="NF004825">
    <property type="entry name" value="PRK06181.1"/>
    <property type="match status" value="1"/>
</dbReference>
<proteinExistence type="inferred from homology"/>
<dbReference type="PANTHER" id="PTHR43391">
    <property type="entry name" value="RETINOL DEHYDROGENASE-RELATED"/>
    <property type="match status" value="1"/>
</dbReference>